<evidence type="ECO:0000313" key="4">
    <source>
        <dbReference type="EMBL" id="BDG02720.1"/>
    </source>
</evidence>
<dbReference type="Gene3D" id="3.40.50.150">
    <property type="entry name" value="Vaccinia Virus protein VP39"/>
    <property type="match status" value="1"/>
</dbReference>
<organism evidence="4 5">
    <name type="scientific">Anaeromyxobacter oryzae</name>
    <dbReference type="NCBI Taxonomy" id="2918170"/>
    <lineage>
        <taxon>Bacteria</taxon>
        <taxon>Pseudomonadati</taxon>
        <taxon>Myxococcota</taxon>
        <taxon>Myxococcia</taxon>
        <taxon>Myxococcales</taxon>
        <taxon>Cystobacterineae</taxon>
        <taxon>Anaeromyxobacteraceae</taxon>
        <taxon>Anaeromyxobacter</taxon>
    </lineage>
</organism>
<keyword evidence="5" id="KW-1185">Reference proteome</keyword>
<dbReference type="InterPro" id="IPR029063">
    <property type="entry name" value="SAM-dependent_MTases_sf"/>
</dbReference>
<dbReference type="RefSeq" id="WP_248360408.1">
    <property type="nucleotide sequence ID" value="NZ_AP025591.1"/>
</dbReference>
<evidence type="ECO:0000256" key="2">
    <source>
        <dbReference type="ARBA" id="ARBA00022679"/>
    </source>
</evidence>
<dbReference type="Proteomes" id="UP001162891">
    <property type="component" value="Chromosome"/>
</dbReference>
<dbReference type="InterPro" id="IPR041698">
    <property type="entry name" value="Methyltransf_25"/>
</dbReference>
<dbReference type="PANTHER" id="PTHR43861">
    <property type="entry name" value="TRANS-ACONITATE 2-METHYLTRANSFERASE-RELATED"/>
    <property type="match status" value="1"/>
</dbReference>
<sequence>MLESRSPLIEPYSQLAAAWHEHGTVFLPRYGRYAERLVTWGAVRRGLALDLACGTGITAAALAPVFERVYAVDRNEHMLRQARNRQSHANIEYIAADFRSFELPSAVDLAVCSGDSLNYVQAISELRDVFECVVRALCPGGLFLFDVQAERSFLSSNGYIARYVTDEADWFQVHQYDPESRVDDSCAITEHGVEPHRRLFLSSEDVHEAALRAGLTPAVRFDTPMLRFLAAPGGRDFYAFRRPS</sequence>
<name>A0ABM7WTB6_9BACT</name>
<keyword evidence="2" id="KW-0808">Transferase</keyword>
<accession>A0ABM7WTB6</accession>
<keyword evidence="1" id="KW-0489">Methyltransferase</keyword>
<dbReference type="Pfam" id="PF13649">
    <property type="entry name" value="Methyltransf_25"/>
    <property type="match status" value="1"/>
</dbReference>
<feature type="domain" description="Methyltransferase" evidence="3">
    <location>
        <begin position="49"/>
        <end position="141"/>
    </location>
</feature>
<protein>
    <recommendedName>
        <fullName evidence="3">Methyltransferase domain-containing protein</fullName>
    </recommendedName>
</protein>
<dbReference type="PANTHER" id="PTHR43861:SF1">
    <property type="entry name" value="TRANS-ACONITATE 2-METHYLTRANSFERASE"/>
    <property type="match status" value="1"/>
</dbReference>
<dbReference type="CDD" id="cd02440">
    <property type="entry name" value="AdoMet_MTases"/>
    <property type="match status" value="1"/>
</dbReference>
<evidence type="ECO:0000259" key="3">
    <source>
        <dbReference type="Pfam" id="PF13649"/>
    </source>
</evidence>
<evidence type="ECO:0000256" key="1">
    <source>
        <dbReference type="ARBA" id="ARBA00022603"/>
    </source>
</evidence>
<proteinExistence type="predicted"/>
<evidence type="ECO:0000313" key="5">
    <source>
        <dbReference type="Proteomes" id="UP001162891"/>
    </source>
</evidence>
<reference evidence="5" key="1">
    <citation type="journal article" date="2022" name="Int. J. Syst. Evol. Microbiol.">
        <title>Anaeromyxobacter oryzae sp. nov., Anaeromyxobacter diazotrophicus sp. nov. and Anaeromyxobacter paludicola sp. nov., isolated from paddy soils.</title>
        <authorList>
            <person name="Itoh H."/>
            <person name="Xu Z."/>
            <person name="Mise K."/>
            <person name="Masuda Y."/>
            <person name="Ushijima N."/>
            <person name="Hayakawa C."/>
            <person name="Shiratori Y."/>
            <person name="Senoo K."/>
        </authorList>
    </citation>
    <scope>NUCLEOTIDE SEQUENCE [LARGE SCALE GENOMIC DNA]</scope>
    <source>
        <strain evidence="5">Red232</strain>
    </source>
</reference>
<gene>
    <name evidence="4" type="ORF">AMOR_17160</name>
</gene>
<dbReference type="EMBL" id="AP025591">
    <property type="protein sequence ID" value="BDG02720.1"/>
    <property type="molecule type" value="Genomic_DNA"/>
</dbReference>
<dbReference type="SUPFAM" id="SSF53335">
    <property type="entry name" value="S-adenosyl-L-methionine-dependent methyltransferases"/>
    <property type="match status" value="1"/>
</dbReference>
<dbReference type="Gene3D" id="2.20.25.110">
    <property type="entry name" value="S-adenosyl-L-methionine-dependent methyltransferases"/>
    <property type="match status" value="1"/>
</dbReference>